<dbReference type="FunFam" id="3.40.50.410:FF:000020">
    <property type="entry name" value="protein transport protein Sec24D isoform X1"/>
    <property type="match status" value="1"/>
</dbReference>
<dbReference type="GO" id="GO:0030127">
    <property type="term" value="C:COPII vesicle coat"/>
    <property type="evidence" value="ECO:0007669"/>
    <property type="project" value="InterPro"/>
</dbReference>
<evidence type="ECO:0000256" key="1">
    <source>
        <dbReference type="ARBA" id="ARBA00004299"/>
    </source>
</evidence>
<evidence type="ECO:0000313" key="21">
    <source>
        <dbReference type="EMBL" id="KAG6933881.1"/>
    </source>
</evidence>
<keyword evidence="6" id="KW-0963">Cytoplasm</keyword>
<dbReference type="Pfam" id="PF04815">
    <property type="entry name" value="Sec23_helical"/>
    <property type="match status" value="1"/>
</dbReference>
<evidence type="ECO:0000256" key="11">
    <source>
        <dbReference type="ARBA" id="ARBA00022892"/>
    </source>
</evidence>
<dbReference type="OrthoDB" id="49016at2759"/>
<dbReference type="InterPro" id="IPR007123">
    <property type="entry name" value="Gelsolin-like_dom"/>
</dbReference>
<evidence type="ECO:0000256" key="12">
    <source>
        <dbReference type="ARBA" id="ARBA00022927"/>
    </source>
</evidence>
<comment type="caution">
    <text evidence="21">The sequence shown here is derived from an EMBL/GenBank/DDBJ whole genome shotgun (WGS) entry which is preliminary data.</text>
</comment>
<evidence type="ECO:0000313" key="22">
    <source>
        <dbReference type="Proteomes" id="UP000765507"/>
    </source>
</evidence>
<keyword evidence="7" id="KW-0597">Phosphoprotein</keyword>
<dbReference type="InterPro" id="IPR029006">
    <property type="entry name" value="ADF-H/Gelsolin-like_dom_sf"/>
</dbReference>
<evidence type="ECO:0000256" key="14">
    <source>
        <dbReference type="ARBA" id="ARBA00023329"/>
    </source>
</evidence>
<feature type="region of interest" description="Disordered" evidence="15">
    <location>
        <begin position="93"/>
        <end position="210"/>
    </location>
</feature>
<evidence type="ECO:0000256" key="13">
    <source>
        <dbReference type="ARBA" id="ARBA00023136"/>
    </source>
</evidence>
<gene>
    <name evidence="21" type="primary">SEC24D</name>
    <name evidence="21" type="ORF">G0U57_018246</name>
</gene>
<feature type="domain" description="Sec23/Sec24 beta-sandwich" evidence="20">
    <location>
        <begin position="775"/>
        <end position="858"/>
    </location>
</feature>
<evidence type="ECO:0000259" key="18">
    <source>
        <dbReference type="Pfam" id="PF04811"/>
    </source>
</evidence>
<dbReference type="AlphaFoldDB" id="A0A8T1SXY8"/>
<dbReference type="PANTHER" id="PTHR13803:SF6">
    <property type="entry name" value="PROTEIN TRANSPORT PROTEIN SEC24D"/>
    <property type="match status" value="1"/>
</dbReference>
<dbReference type="InterPro" id="IPR050550">
    <property type="entry name" value="SEC23_SEC24_subfamily"/>
</dbReference>
<keyword evidence="12" id="KW-0653">Protein transport</keyword>
<dbReference type="Pfam" id="PF04810">
    <property type="entry name" value="zf-Sec23_Sec24"/>
    <property type="match status" value="1"/>
</dbReference>
<keyword evidence="5" id="KW-0813">Transport</keyword>
<dbReference type="InterPro" id="IPR012990">
    <property type="entry name" value="Beta-sandwich_Sec23_24"/>
</dbReference>
<dbReference type="GO" id="GO:0005829">
    <property type="term" value="C:cytosol"/>
    <property type="evidence" value="ECO:0007669"/>
    <property type="project" value="UniProtKB-SubCell"/>
</dbReference>
<feature type="non-terminal residue" evidence="21">
    <location>
        <position position="1121"/>
    </location>
</feature>
<dbReference type="FunFam" id="3.40.20.10:FF:000023">
    <property type="entry name" value="protein transport protein Sec24C isoform X1"/>
    <property type="match status" value="1"/>
</dbReference>
<reference evidence="21 22" key="1">
    <citation type="journal article" date="2020" name="G3 (Bethesda)">
        <title>Draft Genome of the Common Snapping Turtle, Chelydra serpentina, a Model for Phenotypic Plasticity in Reptiles.</title>
        <authorList>
            <person name="Das D."/>
            <person name="Singh S.K."/>
            <person name="Bierstedt J."/>
            <person name="Erickson A."/>
            <person name="Galli G.L.J."/>
            <person name="Crossley D.A. 2nd"/>
            <person name="Rhen T."/>
        </authorList>
    </citation>
    <scope>NUCLEOTIDE SEQUENCE [LARGE SCALE GENOMIC DNA]</scope>
    <source>
        <strain evidence="21">KW</strain>
    </source>
</reference>
<evidence type="ECO:0000256" key="8">
    <source>
        <dbReference type="ARBA" id="ARBA00022723"/>
    </source>
</evidence>
<comment type="subcellular location">
    <subcellularLocation>
        <location evidence="3">Cytoplasm</location>
        <location evidence="3">Cytosol</location>
    </subcellularLocation>
    <subcellularLocation>
        <location evidence="1">Cytoplasmic vesicle</location>
        <location evidence="1">COPII-coated vesicle membrane</location>
        <topology evidence="1">Peripheral membrane protein</topology>
        <orientation evidence="1">Cytoplasmic side</orientation>
    </subcellularLocation>
    <subcellularLocation>
        <location evidence="2">Endoplasmic reticulum membrane</location>
        <topology evidence="2">Peripheral membrane protein</topology>
        <orientation evidence="2">Cytoplasmic side</orientation>
    </subcellularLocation>
</comment>
<evidence type="ECO:0000259" key="17">
    <source>
        <dbReference type="Pfam" id="PF04810"/>
    </source>
</evidence>
<keyword evidence="10" id="KW-0862">Zinc</keyword>
<keyword evidence="14" id="KW-0968">Cytoplasmic vesicle</keyword>
<feature type="region of interest" description="Disordered" evidence="15">
    <location>
        <begin position="329"/>
        <end position="349"/>
    </location>
</feature>
<dbReference type="Gene3D" id="2.30.30.380">
    <property type="entry name" value="Zn-finger domain of Sec23/24"/>
    <property type="match status" value="1"/>
</dbReference>
<dbReference type="InterPro" id="IPR006896">
    <property type="entry name" value="Sec23/24_trunk_dom"/>
</dbReference>
<evidence type="ECO:0000256" key="5">
    <source>
        <dbReference type="ARBA" id="ARBA00022448"/>
    </source>
</evidence>
<dbReference type="GO" id="GO:0000149">
    <property type="term" value="F:SNARE binding"/>
    <property type="evidence" value="ECO:0007669"/>
    <property type="project" value="TreeGrafter"/>
</dbReference>
<dbReference type="InterPro" id="IPR041742">
    <property type="entry name" value="Sec24-like_trunk_dom"/>
</dbReference>
<keyword evidence="11" id="KW-0931">ER-Golgi transport</keyword>
<dbReference type="Pfam" id="PF08033">
    <property type="entry name" value="Sec23_BS"/>
    <property type="match status" value="1"/>
</dbReference>
<evidence type="ECO:0000256" key="3">
    <source>
        <dbReference type="ARBA" id="ARBA00004514"/>
    </source>
</evidence>
<dbReference type="SUPFAM" id="SSF81995">
    <property type="entry name" value="beta-sandwich domain of Sec23/24"/>
    <property type="match status" value="2"/>
</dbReference>
<accession>A0A8T1SXY8</accession>
<dbReference type="FunFam" id="2.30.30.380:FF:000003">
    <property type="entry name" value="SEC24 homolog D, COPII coat complex component"/>
    <property type="match status" value="1"/>
</dbReference>
<dbReference type="SUPFAM" id="SSF82754">
    <property type="entry name" value="C-terminal, gelsolin-like domain of Sec23/24"/>
    <property type="match status" value="1"/>
</dbReference>
<evidence type="ECO:0000256" key="7">
    <source>
        <dbReference type="ARBA" id="ARBA00022553"/>
    </source>
</evidence>
<feature type="compositionally biased region" description="Polar residues" evidence="15">
    <location>
        <begin position="201"/>
        <end position="210"/>
    </location>
</feature>
<dbReference type="Proteomes" id="UP000765507">
    <property type="component" value="Unassembled WGS sequence"/>
</dbReference>
<dbReference type="SUPFAM" id="SSF81811">
    <property type="entry name" value="Helical domain of Sec23/24"/>
    <property type="match status" value="1"/>
</dbReference>
<feature type="compositionally biased region" description="Polar residues" evidence="15">
    <location>
        <begin position="124"/>
        <end position="134"/>
    </location>
</feature>
<protein>
    <submittedName>
        <fullName evidence="21">SEC24 -like protein D, COPII coat complex component</fullName>
    </submittedName>
</protein>
<dbReference type="Pfam" id="PF04811">
    <property type="entry name" value="Sec23_trunk"/>
    <property type="match status" value="1"/>
</dbReference>
<keyword evidence="13" id="KW-0472">Membrane</keyword>
<evidence type="ECO:0000256" key="9">
    <source>
        <dbReference type="ARBA" id="ARBA00022824"/>
    </source>
</evidence>
<feature type="compositionally biased region" description="Polar residues" evidence="15">
    <location>
        <begin position="154"/>
        <end position="170"/>
    </location>
</feature>
<evidence type="ECO:0000256" key="4">
    <source>
        <dbReference type="ARBA" id="ARBA00008334"/>
    </source>
</evidence>
<evidence type="ECO:0000256" key="2">
    <source>
        <dbReference type="ARBA" id="ARBA00004397"/>
    </source>
</evidence>
<dbReference type="GO" id="GO:0090110">
    <property type="term" value="P:COPII-coated vesicle cargo loading"/>
    <property type="evidence" value="ECO:0007669"/>
    <property type="project" value="TreeGrafter"/>
</dbReference>
<dbReference type="GO" id="GO:0005789">
    <property type="term" value="C:endoplasmic reticulum membrane"/>
    <property type="evidence" value="ECO:0007669"/>
    <property type="project" value="UniProtKB-SubCell"/>
</dbReference>
<comment type="similarity">
    <text evidence="4">Belongs to the SEC23/SEC24 family. SEC24 subfamily.</text>
</comment>
<dbReference type="InterPro" id="IPR036465">
    <property type="entry name" value="vWFA_dom_sf"/>
</dbReference>
<organism evidence="21 22">
    <name type="scientific">Chelydra serpentina</name>
    <name type="common">Snapping turtle</name>
    <name type="synonym">Testudo serpentina</name>
    <dbReference type="NCBI Taxonomy" id="8475"/>
    <lineage>
        <taxon>Eukaryota</taxon>
        <taxon>Metazoa</taxon>
        <taxon>Chordata</taxon>
        <taxon>Craniata</taxon>
        <taxon>Vertebrata</taxon>
        <taxon>Euteleostomi</taxon>
        <taxon>Archelosauria</taxon>
        <taxon>Testudinata</taxon>
        <taxon>Testudines</taxon>
        <taxon>Cryptodira</taxon>
        <taxon>Durocryptodira</taxon>
        <taxon>Americhelydia</taxon>
        <taxon>Chelydroidea</taxon>
        <taxon>Chelydridae</taxon>
        <taxon>Chelydra</taxon>
    </lineage>
</organism>
<keyword evidence="9" id="KW-0256">Endoplasmic reticulum</keyword>
<evidence type="ECO:0000256" key="6">
    <source>
        <dbReference type="ARBA" id="ARBA00022490"/>
    </source>
</evidence>
<evidence type="ECO:0000259" key="16">
    <source>
        <dbReference type="Pfam" id="PF00626"/>
    </source>
</evidence>
<dbReference type="Gene3D" id="1.20.120.730">
    <property type="entry name" value="Sec23/Sec24 helical domain"/>
    <property type="match status" value="1"/>
</dbReference>
<feature type="domain" description="Sec23/Sec24 trunk" evidence="18">
    <location>
        <begin position="526"/>
        <end position="769"/>
    </location>
</feature>
<dbReference type="FunFam" id="2.60.40.1670:FF:000004">
    <property type="entry name" value="SEC24 homolog D, COPII coat complex component"/>
    <property type="match status" value="1"/>
</dbReference>
<keyword evidence="22" id="KW-1185">Reference proteome</keyword>
<feature type="domain" description="Zinc finger Sec23/Sec24-type" evidence="17">
    <location>
        <begin position="449"/>
        <end position="486"/>
    </location>
</feature>
<feature type="domain" description="Sec23/Sec24 helical" evidence="19">
    <location>
        <begin position="871"/>
        <end position="970"/>
    </location>
</feature>
<evidence type="ECO:0000259" key="19">
    <source>
        <dbReference type="Pfam" id="PF04815"/>
    </source>
</evidence>
<dbReference type="InterPro" id="IPR006895">
    <property type="entry name" value="Znf_Sec23_Sec24"/>
</dbReference>
<dbReference type="GO" id="GO:0006886">
    <property type="term" value="P:intracellular protein transport"/>
    <property type="evidence" value="ECO:0007669"/>
    <property type="project" value="InterPro"/>
</dbReference>
<evidence type="ECO:0000256" key="10">
    <source>
        <dbReference type="ARBA" id="ARBA00022833"/>
    </source>
</evidence>
<dbReference type="Pfam" id="PF00626">
    <property type="entry name" value="Gelsolin"/>
    <property type="match status" value="1"/>
</dbReference>
<dbReference type="InterPro" id="IPR006900">
    <property type="entry name" value="Sec23/24_helical_dom"/>
</dbReference>
<name>A0A8T1SXY8_CHESE</name>
<dbReference type="GO" id="GO:0070971">
    <property type="term" value="C:endoplasmic reticulum exit site"/>
    <property type="evidence" value="ECO:0007669"/>
    <property type="project" value="TreeGrafter"/>
</dbReference>
<dbReference type="EMBL" id="JAHGAV010000065">
    <property type="protein sequence ID" value="KAG6933881.1"/>
    <property type="molecule type" value="Genomic_DNA"/>
</dbReference>
<proteinExistence type="inferred from homology"/>
<evidence type="ECO:0000256" key="15">
    <source>
        <dbReference type="SAM" id="MobiDB-lite"/>
    </source>
</evidence>
<dbReference type="Gene3D" id="3.40.50.410">
    <property type="entry name" value="von Willebrand factor, type A domain"/>
    <property type="match status" value="1"/>
</dbReference>
<keyword evidence="8" id="KW-0479">Metal-binding</keyword>
<dbReference type="CDD" id="cd01479">
    <property type="entry name" value="Sec24-like"/>
    <property type="match status" value="1"/>
</dbReference>
<dbReference type="PANTHER" id="PTHR13803">
    <property type="entry name" value="SEC24-RELATED PROTEIN"/>
    <property type="match status" value="1"/>
</dbReference>
<evidence type="ECO:0000259" key="20">
    <source>
        <dbReference type="Pfam" id="PF08033"/>
    </source>
</evidence>
<dbReference type="Gene3D" id="3.40.20.10">
    <property type="entry name" value="Severin"/>
    <property type="match status" value="1"/>
</dbReference>
<sequence length="1121" mass="123076">AVRAGLCAAARVRGARSRRSLLDVAVHWAAASGEEPGAPRRRQLLCDQPRACEPQRHGGGGLHTVHRLIRKTPIWNENNTGMSQQGYVATPPYSQSQPGIGGFSTGFGPPTSSPLYGHYGDPNPSYSSPQSGMLKSTVPFGSSAPVGSPPPGTHQYSQTNLQNGPRSTGHQPHRFQGPSPRNNAAPSYPPYCPQSQPSYPNTASSSSTTQLANQLSNLQINNYGPGASQSSLMPSGIPTSFQGPCPPPPLTQQQMALPPGSKIPPAPANNLNGVCTPPSLPPMAMQDGIPGSVPPNANLQQLPGQPPVPGYHPQHANYGPQMAGSQLSYPGAFPGGPGQLAGPQQRKLDPDSIPSPIQVIENDKASRGGQTYATNIRGQVPPLVTTDCVIQDQGNASPRYIRCTAYCFPSSSDMAKQAQIPLAAIIKPFAVVPPNETPLYVVNHGETGPIRCNRCKAYMCPFMQFIEGGRKYQCGFCNCINDVPPFFFQHLDHIGRRTDHYERPELSLGSYEYVATLDYCRNNKPPNSPAYIFMIDVSYSNIKSGLVKLICNELKTVLDKLPREEQEETSAIRVGFVTYNKVLHFFNVKSNLAQPQMMVVSDVGEVFVPLLDGFLVNFQESRSVVNNLLDQIPEMFAETNESETVFAPVIQAGMEALKAAECAGKLFIFHSSLPTAEAPGKLKNRDDKKLINTDKEKILFQPQVNFYESLARDCVANGCCVNLFLFPNQYVDVASMGLVTMYTGGTLYKYNNFQVHSDGPQFLSDLRKDIEKRTGFDAIMRVRTSTGFRATDFFGAIYMNNTTDVEMAAVDCDKAITVEFKHDDKLNEDSGALIQCAVLYTSISGQRRLRVHNIGLNCSSQLADLYKSCETDALINFFAKSAFKAILSQPLKTIREILVSQTARMLACYRKNCASPSAVSQLILPDAMKVLPVYINCLLKSCVLVGRPEIPTDERAYHRQLVMSMDVADTQLFFYPQLLPIHTMDVKSDAFPTAVRCSEERLSEGGVFFLANGLDMFLWLGVSAPPELIQGIFNVPSFAHISTEATLLPEVDNPYSKKLRSIMDYIQSNRPYSMKLLIAKQREQAEMLFRQYLVEDKSLYGGASYVDFLCCVHKEICQLLN</sequence>
<dbReference type="InterPro" id="IPR036180">
    <property type="entry name" value="Gelsolin-like_dom_sf"/>
</dbReference>
<dbReference type="SUPFAM" id="SSF53300">
    <property type="entry name" value="vWA-like"/>
    <property type="match status" value="1"/>
</dbReference>
<feature type="domain" description="Gelsolin-like" evidence="16">
    <location>
        <begin position="992"/>
        <end position="1063"/>
    </location>
</feature>
<dbReference type="Gene3D" id="2.60.40.1670">
    <property type="entry name" value="beta-sandwich domain of Sec23/24"/>
    <property type="match status" value="1"/>
</dbReference>
<dbReference type="InterPro" id="IPR036175">
    <property type="entry name" value="Sec23/24_helical_dom_sf"/>
</dbReference>
<dbReference type="GO" id="GO:0008270">
    <property type="term" value="F:zinc ion binding"/>
    <property type="evidence" value="ECO:0007669"/>
    <property type="project" value="InterPro"/>
</dbReference>